<dbReference type="Gene3D" id="2.40.33.20">
    <property type="entry name" value="PK beta-barrel domain-like"/>
    <property type="match status" value="1"/>
</dbReference>
<organism evidence="2 3">
    <name type="scientific">Agrobacterium tumefaciens</name>
    <dbReference type="NCBI Taxonomy" id="358"/>
    <lineage>
        <taxon>Bacteria</taxon>
        <taxon>Pseudomonadati</taxon>
        <taxon>Pseudomonadota</taxon>
        <taxon>Alphaproteobacteria</taxon>
        <taxon>Hyphomicrobiales</taxon>
        <taxon>Rhizobiaceae</taxon>
        <taxon>Rhizobium/Agrobacterium group</taxon>
        <taxon>Agrobacterium</taxon>
        <taxon>Agrobacterium tumefaciens complex</taxon>
    </lineage>
</organism>
<name>A0A176XBK1_AGRTU</name>
<accession>A0A176XBK1</accession>
<dbReference type="AlphaFoldDB" id="A0A176XBK1"/>
<dbReference type="InterPro" id="IPR052353">
    <property type="entry name" value="Benzoxazolinone_Detox_Enz"/>
</dbReference>
<reference evidence="2 3" key="1">
    <citation type="submission" date="2016-05" db="EMBL/GenBank/DDBJ databases">
        <authorList>
            <person name="Lavstsen T."/>
            <person name="Jespersen J.S."/>
        </authorList>
    </citation>
    <scope>NUCLEOTIDE SEQUENCE [LARGE SCALE GENOMIC DNA]</scope>
    <source>
        <strain evidence="2 3">KCJ1736</strain>
    </source>
</reference>
<dbReference type="Pfam" id="PF03475">
    <property type="entry name" value="YiiM_3-alpha"/>
    <property type="match status" value="1"/>
</dbReference>
<feature type="domain" description="MOSC" evidence="1">
    <location>
        <begin position="28"/>
        <end position="165"/>
    </location>
</feature>
<protein>
    <recommendedName>
        <fullName evidence="1">MOSC domain-containing protein</fullName>
    </recommendedName>
</protein>
<dbReference type="SUPFAM" id="SSF50800">
    <property type="entry name" value="PK beta-barrel domain-like"/>
    <property type="match status" value="1"/>
</dbReference>
<comment type="caution">
    <text evidence="2">The sequence shown here is derived from an EMBL/GenBank/DDBJ whole genome shotgun (WGS) entry which is preliminary data.</text>
</comment>
<dbReference type="InterPro" id="IPR011037">
    <property type="entry name" value="Pyrv_Knase-like_insert_dom_sf"/>
</dbReference>
<dbReference type="GO" id="GO:0030151">
    <property type="term" value="F:molybdenum ion binding"/>
    <property type="evidence" value="ECO:0007669"/>
    <property type="project" value="InterPro"/>
</dbReference>
<dbReference type="Pfam" id="PF03473">
    <property type="entry name" value="MOSC"/>
    <property type="match status" value="1"/>
</dbReference>
<dbReference type="PANTHER" id="PTHR30212:SF2">
    <property type="entry name" value="PROTEIN YIIM"/>
    <property type="match status" value="1"/>
</dbReference>
<dbReference type="InterPro" id="IPR005302">
    <property type="entry name" value="MoCF_Sase_C"/>
</dbReference>
<sequence length="227" mass="25712">MPLIIDHVLVGSLRPLGRRALLSGIAKYVVSGVADLTVNGFVGDEQGDKKNHGGPEKAVHHYAHEHYPRWTNLIGERAVLKRPGAFGENLSTTGLTETDVAVGDTFKLGGAIIQVSQGRQPCWRLNTRFETADMALQVQNSGMTGWYYRVLQPGRVYAGNELELIDRLSPEWTIRRLWYAFYVDRMNVNELSQIARLAHLSEKWKEYARKRVASGQVEDWEKRLKQP</sequence>
<dbReference type="RefSeq" id="WP_063949256.1">
    <property type="nucleotide sequence ID" value="NZ_LXPS01000013.1"/>
</dbReference>
<proteinExistence type="predicted"/>
<dbReference type="GO" id="GO:0030170">
    <property type="term" value="F:pyridoxal phosphate binding"/>
    <property type="evidence" value="ECO:0007669"/>
    <property type="project" value="InterPro"/>
</dbReference>
<evidence type="ECO:0000259" key="1">
    <source>
        <dbReference type="PROSITE" id="PS51340"/>
    </source>
</evidence>
<dbReference type="EMBL" id="LXPS01000013">
    <property type="protein sequence ID" value="OAE45687.1"/>
    <property type="molecule type" value="Genomic_DNA"/>
</dbReference>
<dbReference type="Proteomes" id="UP000077098">
    <property type="component" value="Unassembled WGS sequence"/>
</dbReference>
<dbReference type="PANTHER" id="PTHR30212">
    <property type="entry name" value="PROTEIN YIIM"/>
    <property type="match status" value="1"/>
</dbReference>
<gene>
    <name evidence="2" type="ORF">A7J57_16890</name>
</gene>
<evidence type="ECO:0000313" key="3">
    <source>
        <dbReference type="Proteomes" id="UP000077098"/>
    </source>
</evidence>
<dbReference type="GO" id="GO:0003824">
    <property type="term" value="F:catalytic activity"/>
    <property type="evidence" value="ECO:0007669"/>
    <property type="project" value="InterPro"/>
</dbReference>
<evidence type="ECO:0000313" key="2">
    <source>
        <dbReference type="EMBL" id="OAE45687.1"/>
    </source>
</evidence>
<dbReference type="InterPro" id="IPR005163">
    <property type="entry name" value="Tri_helical_YiiM-like"/>
</dbReference>
<dbReference type="PROSITE" id="PS51340">
    <property type="entry name" value="MOSC"/>
    <property type="match status" value="1"/>
</dbReference>